<feature type="region of interest" description="Disordered" evidence="7">
    <location>
        <begin position="106"/>
        <end position="152"/>
    </location>
</feature>
<keyword evidence="4" id="KW-0238">DNA-binding</keyword>
<evidence type="ECO:0000256" key="1">
    <source>
        <dbReference type="ARBA" id="ARBA00004123"/>
    </source>
</evidence>
<dbReference type="Pfam" id="PF00172">
    <property type="entry name" value="Zn_clus"/>
    <property type="match status" value="1"/>
</dbReference>
<dbReference type="PROSITE" id="PS00463">
    <property type="entry name" value="ZN2_CY6_FUNGAL_1"/>
    <property type="match status" value="1"/>
</dbReference>
<feature type="domain" description="Zn(2)-C6 fungal-type" evidence="8">
    <location>
        <begin position="52"/>
        <end position="81"/>
    </location>
</feature>
<dbReference type="Gene3D" id="4.10.240.10">
    <property type="entry name" value="Zn(2)-C6 fungal-type DNA-binding domain"/>
    <property type="match status" value="1"/>
</dbReference>
<reference evidence="9 10" key="1">
    <citation type="submission" date="2024-07" db="EMBL/GenBank/DDBJ databases">
        <title>Section-level genome sequencing and comparative genomics of Aspergillus sections Usti and Cavernicolus.</title>
        <authorList>
            <consortium name="Lawrence Berkeley National Laboratory"/>
            <person name="Nybo J.L."/>
            <person name="Vesth T.C."/>
            <person name="Theobald S."/>
            <person name="Frisvad J.C."/>
            <person name="Larsen T.O."/>
            <person name="Kjaerboelling I."/>
            <person name="Rothschild-Mancinelli K."/>
            <person name="Lyhne E.K."/>
            <person name="Kogle M.E."/>
            <person name="Barry K."/>
            <person name="Clum A."/>
            <person name="Na H."/>
            <person name="Ledsgaard L."/>
            <person name="Lin J."/>
            <person name="Lipzen A."/>
            <person name="Kuo A."/>
            <person name="Riley R."/>
            <person name="Mondo S."/>
            <person name="LaButti K."/>
            <person name="Haridas S."/>
            <person name="Pangalinan J."/>
            <person name="Salamov A.A."/>
            <person name="Simmons B.A."/>
            <person name="Magnuson J.K."/>
            <person name="Chen J."/>
            <person name="Drula E."/>
            <person name="Henrissat B."/>
            <person name="Wiebenga A."/>
            <person name="Lubbers R.J."/>
            <person name="Gomes A.C."/>
            <person name="Macurrencykelacurrency M.R."/>
            <person name="Stajich J."/>
            <person name="Grigoriev I.V."/>
            <person name="Mortensen U.H."/>
            <person name="De vries R.P."/>
            <person name="Baker S.E."/>
            <person name="Andersen M.R."/>
        </authorList>
    </citation>
    <scope>NUCLEOTIDE SEQUENCE [LARGE SCALE GENOMIC DNA]</scope>
    <source>
        <strain evidence="9 10">CBS 756.74</strain>
    </source>
</reference>
<dbReference type="InterPro" id="IPR036864">
    <property type="entry name" value="Zn2-C6_fun-type_DNA-bd_sf"/>
</dbReference>
<evidence type="ECO:0000313" key="10">
    <source>
        <dbReference type="Proteomes" id="UP001610444"/>
    </source>
</evidence>
<sequence>MTRAFRTSSMTSSTSERKVTPESGPVSGEDLVHNATTSRQSKPKRRNRVILSCLECRRRKMKCDREEPCTPCRTSGHECVYVANPKEGNAAFRQQLVEMKDAKDALDGSLRPGSGVLVRPQRGTSVRRKRAKGGEVSSDESDSSADDAYLPPTPLAVQDAAYGDGVDDDVIDDFGVRIGRMRLGERIGGLFRPRIADEVSSTLDPAPQGRLLTGMTMERHHQRPSPEASISLIFGRTTTSAQVTDHIPPRHIADWLLDQYWIAVHPVARVVHRPSFVQRYEMLWECIGNGQQVSASLVAIVSAILLSAALSMADDPVLEAWDTSRAALQTQLKIGTEHALTRAHVLQSTRLEVLQAFVAHMLATSVEQITRAHSVLSGMLVRQAECMGLHRDPTEFGFSPTECHVRRLIWYQVCYLDLKTSEVQGPRAFIQHDGYTTQLPLDMALLNKGAVWNDLILSMIRFECQEMQRRCYTHRNRVDLKRMTLTKAVSKIDEFRVAMDAKYGPYINGPSQTPMQKMSSLLLKLWVSLLYILPLHRYMNSVTYRVPDRLRQIVLMKGTEALEAAVALETEEELKIWAWYAPAYQQYHTAFLLLVEVFNYPRRREANRIWRCLEFIFAEPLAKLPSFPFVTANPTATFDEIIEHRAVKARYLLTMISDKMRAYHAAKQSKLPATFNESMIVVTPQIAGDESDPRMPLNYAHGEPEVYAPTTSTHSEQTTTRNQQPPPTIKVSCQPPGDTSTASMAYARFPNYNTTSALPSSSGSSPWAQPSYSDLSGAPSDYVQYPSYATSASQDDGGLPTDIDPQLLEIDWELWDTMFPPQANDGNLDLADSYEWGSQGQGVYLGQGPFS</sequence>
<evidence type="ECO:0000313" key="9">
    <source>
        <dbReference type="EMBL" id="KAL2847378.1"/>
    </source>
</evidence>
<keyword evidence="10" id="KW-1185">Reference proteome</keyword>
<dbReference type="CDD" id="cd12148">
    <property type="entry name" value="fungal_TF_MHR"/>
    <property type="match status" value="1"/>
</dbReference>
<evidence type="ECO:0000256" key="2">
    <source>
        <dbReference type="ARBA" id="ARBA00022723"/>
    </source>
</evidence>
<keyword evidence="2" id="KW-0479">Metal-binding</keyword>
<dbReference type="Pfam" id="PF04082">
    <property type="entry name" value="Fungal_trans"/>
    <property type="match status" value="1"/>
</dbReference>
<dbReference type="SMART" id="SM00066">
    <property type="entry name" value="GAL4"/>
    <property type="match status" value="1"/>
</dbReference>
<dbReference type="RefSeq" id="XP_070897701.1">
    <property type="nucleotide sequence ID" value="XM_071040618.1"/>
</dbReference>
<dbReference type="GeneID" id="98155782"/>
<feature type="region of interest" description="Disordered" evidence="7">
    <location>
        <begin position="702"/>
        <end position="739"/>
    </location>
</feature>
<feature type="region of interest" description="Disordered" evidence="7">
    <location>
        <begin position="1"/>
        <end position="44"/>
    </location>
</feature>
<gene>
    <name evidence="9" type="ORF">BJX68DRAFT_240050</name>
</gene>
<dbReference type="InterPro" id="IPR050613">
    <property type="entry name" value="Sec_Metabolite_Reg"/>
</dbReference>
<evidence type="ECO:0000256" key="5">
    <source>
        <dbReference type="ARBA" id="ARBA00023163"/>
    </source>
</evidence>
<dbReference type="PANTHER" id="PTHR31001:SF40">
    <property type="entry name" value="ZN(II)2CYS6 TRANSCRIPTION FACTOR (EUROFUNG)"/>
    <property type="match status" value="1"/>
</dbReference>
<organism evidence="9 10">
    <name type="scientific">Aspergillus pseudodeflectus</name>
    <dbReference type="NCBI Taxonomy" id="176178"/>
    <lineage>
        <taxon>Eukaryota</taxon>
        <taxon>Fungi</taxon>
        <taxon>Dikarya</taxon>
        <taxon>Ascomycota</taxon>
        <taxon>Pezizomycotina</taxon>
        <taxon>Eurotiomycetes</taxon>
        <taxon>Eurotiomycetidae</taxon>
        <taxon>Eurotiales</taxon>
        <taxon>Aspergillaceae</taxon>
        <taxon>Aspergillus</taxon>
        <taxon>Aspergillus subgen. Nidulantes</taxon>
    </lineage>
</organism>
<accession>A0ABR4K849</accession>
<keyword evidence="6" id="KW-0539">Nucleus</keyword>
<evidence type="ECO:0000256" key="3">
    <source>
        <dbReference type="ARBA" id="ARBA00023015"/>
    </source>
</evidence>
<dbReference type="Proteomes" id="UP001610444">
    <property type="component" value="Unassembled WGS sequence"/>
</dbReference>
<dbReference type="PANTHER" id="PTHR31001">
    <property type="entry name" value="UNCHARACTERIZED TRANSCRIPTIONAL REGULATORY PROTEIN"/>
    <property type="match status" value="1"/>
</dbReference>
<keyword evidence="3" id="KW-0805">Transcription regulation</keyword>
<dbReference type="CDD" id="cd00067">
    <property type="entry name" value="GAL4"/>
    <property type="match status" value="1"/>
</dbReference>
<evidence type="ECO:0000256" key="6">
    <source>
        <dbReference type="ARBA" id="ARBA00023242"/>
    </source>
</evidence>
<evidence type="ECO:0000256" key="4">
    <source>
        <dbReference type="ARBA" id="ARBA00023125"/>
    </source>
</evidence>
<comment type="caution">
    <text evidence="9">The sequence shown here is derived from an EMBL/GenBank/DDBJ whole genome shotgun (WGS) entry which is preliminary data.</text>
</comment>
<proteinExistence type="predicted"/>
<comment type="subcellular location">
    <subcellularLocation>
        <location evidence="1">Nucleus</location>
    </subcellularLocation>
</comment>
<name>A0ABR4K849_9EURO</name>
<feature type="compositionally biased region" description="Low complexity" evidence="7">
    <location>
        <begin position="710"/>
        <end position="723"/>
    </location>
</feature>
<dbReference type="PROSITE" id="PS50048">
    <property type="entry name" value="ZN2_CY6_FUNGAL_2"/>
    <property type="match status" value="1"/>
</dbReference>
<protein>
    <recommendedName>
        <fullName evidence="8">Zn(2)-C6 fungal-type domain-containing protein</fullName>
    </recommendedName>
</protein>
<dbReference type="InterPro" id="IPR007219">
    <property type="entry name" value="XnlR_reg_dom"/>
</dbReference>
<dbReference type="EMBL" id="JBFXLR010000029">
    <property type="protein sequence ID" value="KAL2847378.1"/>
    <property type="molecule type" value="Genomic_DNA"/>
</dbReference>
<evidence type="ECO:0000259" key="8">
    <source>
        <dbReference type="PROSITE" id="PS50048"/>
    </source>
</evidence>
<dbReference type="InterPro" id="IPR001138">
    <property type="entry name" value="Zn2Cys6_DnaBD"/>
</dbReference>
<keyword evidence="5" id="KW-0804">Transcription</keyword>
<evidence type="ECO:0000256" key="7">
    <source>
        <dbReference type="SAM" id="MobiDB-lite"/>
    </source>
</evidence>
<dbReference type="SUPFAM" id="SSF57701">
    <property type="entry name" value="Zn2/Cys6 DNA-binding domain"/>
    <property type="match status" value="1"/>
</dbReference>